<dbReference type="Gene3D" id="2.60.120.600">
    <property type="entry name" value="Domain of unknown function DUF1214, C-terminal domain"/>
    <property type="match status" value="1"/>
</dbReference>
<evidence type="ECO:0000313" key="4">
    <source>
        <dbReference type="EMBL" id="SIT53781.1"/>
    </source>
</evidence>
<proteinExistence type="predicted"/>
<feature type="region of interest" description="Disordered" evidence="1">
    <location>
        <begin position="1"/>
        <end position="30"/>
    </location>
</feature>
<dbReference type="Proteomes" id="UP000188388">
    <property type="component" value="Unassembled WGS sequence"/>
</dbReference>
<evidence type="ECO:0000256" key="1">
    <source>
        <dbReference type="SAM" id="MobiDB-lite"/>
    </source>
</evidence>
<evidence type="ECO:0000313" key="5">
    <source>
        <dbReference type="Proteomes" id="UP000188388"/>
    </source>
</evidence>
<dbReference type="InterPro" id="IPR037050">
    <property type="entry name" value="DUF1254_sf"/>
</dbReference>
<gene>
    <name evidence="4" type="ORF">BQ8794_130265</name>
</gene>
<feature type="domain" description="DUF1214" evidence="2">
    <location>
        <begin position="437"/>
        <end position="543"/>
    </location>
</feature>
<organism evidence="4 5">
    <name type="scientific">Mesorhizobium prunaredense</name>
    <dbReference type="NCBI Taxonomy" id="1631249"/>
    <lineage>
        <taxon>Bacteria</taxon>
        <taxon>Pseudomonadati</taxon>
        <taxon>Pseudomonadota</taxon>
        <taxon>Alphaproteobacteria</taxon>
        <taxon>Hyphomicrobiales</taxon>
        <taxon>Phyllobacteriaceae</taxon>
        <taxon>Mesorhizobium</taxon>
    </lineage>
</organism>
<dbReference type="STRING" id="1631249.BQ8794_130265"/>
<dbReference type="InterPro" id="IPR010679">
    <property type="entry name" value="DUF1254"/>
</dbReference>
<evidence type="ECO:0000259" key="2">
    <source>
        <dbReference type="Pfam" id="PF06742"/>
    </source>
</evidence>
<evidence type="ECO:0000259" key="3">
    <source>
        <dbReference type="Pfam" id="PF06863"/>
    </source>
</evidence>
<dbReference type="EMBL" id="FTPD01000005">
    <property type="protein sequence ID" value="SIT53781.1"/>
    <property type="molecule type" value="Genomic_DNA"/>
</dbReference>
<reference evidence="5" key="1">
    <citation type="submission" date="2017-01" db="EMBL/GenBank/DDBJ databases">
        <authorList>
            <person name="Brunel B."/>
        </authorList>
    </citation>
    <scope>NUCLEOTIDE SEQUENCE [LARGE SCALE GENOMIC DNA]</scope>
</reference>
<dbReference type="Pfam" id="PF06863">
    <property type="entry name" value="DUF1254"/>
    <property type="match status" value="1"/>
</dbReference>
<protein>
    <recommendedName>
        <fullName evidence="6">DUF1254 domain-containing protein</fullName>
    </recommendedName>
</protein>
<dbReference type="InterPro" id="IPR010621">
    <property type="entry name" value="DUF1214"/>
</dbReference>
<evidence type="ECO:0008006" key="6">
    <source>
        <dbReference type="Google" id="ProtNLM"/>
    </source>
</evidence>
<keyword evidence="5" id="KW-1185">Reference proteome</keyword>
<sequence>MNGSSRGPFRHSTPRARTTQVDPNPDTSPKCNWQTIIFGSNLSKEPTAGLGLGAGITGSVDPAGHKVGGLRRLNRRQATIGSVTLLAGTSMGRLAQAQQNGGVAGGEGREIANSADRLTPEELAKRTVYRRAVDAVIWGLPLVGEDTVKQAAFRDGKANYNDIVWWPKGGGWKNQSPTPNVNTRYMYFFINTRQDGPVVVELPPAVPGASFYGTIEDAWYVPLTDIGFEGKGGKYLVLPPDYKGDVPDGYIAVRPATYNTMTLLRSILASLSEKDVKAGDGLVQQVKIYPLSKAANPPAQRFLDMTDVLYNGLIKYDETFFASLARVLNEEPVQPRDREMMGMLLPLGIERGKEFKPDAATVTLLKTAAAEALAWLMDKAATDTTPWWPDSRWCVPTPPITVPTGFKWEMPDYFGVDARGIALSQYFCPTEKLGTGSFYFGTFHDHSGKPLEGQKAYRLHVPANVPVREFWSATVYSLKTSSFFLNAERLTLGSLDTELRKNTDGTVDIYFGPAPPTGQEANWLYTKPGEKWFPWFRVYGPEKAILDKSWRLPDIEMIS</sequence>
<dbReference type="PANTHER" id="PTHR36509:SF3">
    <property type="entry name" value="SIGNAL PEPTIDE PROTEIN"/>
    <property type="match status" value="1"/>
</dbReference>
<dbReference type="SUPFAM" id="SSF160935">
    <property type="entry name" value="VPA0735-like"/>
    <property type="match status" value="1"/>
</dbReference>
<dbReference type="Pfam" id="PF06742">
    <property type="entry name" value="DUF1214"/>
    <property type="match status" value="1"/>
</dbReference>
<name>A0A1R3V1K6_9HYPH</name>
<feature type="domain" description="DUF1254" evidence="3">
    <location>
        <begin position="174"/>
        <end position="290"/>
    </location>
</feature>
<dbReference type="PANTHER" id="PTHR36509">
    <property type="entry name" value="BLL3101 PROTEIN"/>
    <property type="match status" value="1"/>
</dbReference>
<dbReference type="AlphaFoldDB" id="A0A1R3V1K6"/>
<dbReference type="InterPro" id="IPR037049">
    <property type="entry name" value="DUF1214_C_sf"/>
</dbReference>
<dbReference type="Gene3D" id="2.60.40.1610">
    <property type="entry name" value="Domain of unknown function DUF1254"/>
    <property type="match status" value="1"/>
</dbReference>
<dbReference type="Gene3D" id="1.10.3360.10">
    <property type="entry name" value="VPA0735-like domain"/>
    <property type="match status" value="1"/>
</dbReference>
<feature type="compositionally biased region" description="Polar residues" evidence="1">
    <location>
        <begin position="15"/>
        <end position="30"/>
    </location>
</feature>
<accession>A0A1R3V1K6</accession>